<feature type="domain" description="Large ribosomal subunit protein uL5 N-terminal" evidence="6">
    <location>
        <begin position="9"/>
        <end position="62"/>
    </location>
</feature>
<evidence type="ECO:0000256" key="4">
    <source>
        <dbReference type="ARBA" id="ARBA00035461"/>
    </source>
</evidence>
<evidence type="ECO:0000313" key="8">
    <source>
        <dbReference type="EMBL" id="OGG37655.1"/>
    </source>
</evidence>
<dbReference type="EMBL" id="MFKH01000006">
    <property type="protein sequence ID" value="OGG37655.1"/>
    <property type="molecule type" value="Genomic_DNA"/>
</dbReference>
<comment type="caution">
    <text evidence="8">The sequence shown here is derived from an EMBL/GenBank/DDBJ whole genome shotgun (WGS) entry which is preliminary data.</text>
</comment>
<feature type="domain" description="Large ribosomal subunit protein uL5 C-terminal" evidence="7">
    <location>
        <begin position="67"/>
        <end position="158"/>
    </location>
</feature>
<dbReference type="InterPro" id="IPR002132">
    <property type="entry name" value="Ribosomal_uL5"/>
</dbReference>
<organism evidence="8 9">
    <name type="scientific">Candidatus Jorgensenbacteria bacterium GWA1_54_12</name>
    <dbReference type="NCBI Taxonomy" id="1798468"/>
    <lineage>
        <taxon>Bacteria</taxon>
        <taxon>Candidatus Joergenseniibacteriota</taxon>
    </lineage>
</organism>
<evidence type="ECO:0000256" key="2">
    <source>
        <dbReference type="ARBA" id="ARBA00022980"/>
    </source>
</evidence>
<name>A0A1F6BL52_9BACT</name>
<evidence type="ECO:0000256" key="1">
    <source>
        <dbReference type="ARBA" id="ARBA00008553"/>
    </source>
</evidence>
<gene>
    <name evidence="8" type="ORF">A2110_00775</name>
</gene>
<dbReference type="STRING" id="1798468.A2110_00775"/>
<proteinExistence type="inferred from homology"/>
<dbReference type="SUPFAM" id="SSF55282">
    <property type="entry name" value="RL5-like"/>
    <property type="match status" value="1"/>
</dbReference>
<dbReference type="Pfam" id="PF00673">
    <property type="entry name" value="Ribosomal_L5_C"/>
    <property type="match status" value="1"/>
</dbReference>
<dbReference type="PIRSF" id="PIRSF002161">
    <property type="entry name" value="Ribosomal_L5"/>
    <property type="match status" value="1"/>
</dbReference>
<dbReference type="InterPro" id="IPR031309">
    <property type="entry name" value="Ribosomal_uL5_C"/>
</dbReference>
<dbReference type="InterPro" id="IPR022803">
    <property type="entry name" value="Ribosomal_uL5_dom_sf"/>
</dbReference>
<evidence type="ECO:0000259" key="7">
    <source>
        <dbReference type="Pfam" id="PF00673"/>
    </source>
</evidence>
<sequence length="166" mass="18669">MKPEIKLPMERIVVNTGVGRLRQRPDFESKVLPYIMDTLAAITGQRPEKTAAKRSIAEFRMREGDVVGLKVTLRGRRATDFLSRFVNAVLPRVRDFRGLSESAIDEHGNLNIGVHDQSVFPEVNMDDSVTEFGMQITIVGAYQNKTRMTEAYRAYGVPLTGLRTKA</sequence>
<accession>A0A1F6BL52</accession>
<dbReference type="GO" id="GO:0006412">
    <property type="term" value="P:translation"/>
    <property type="evidence" value="ECO:0007669"/>
    <property type="project" value="InterPro"/>
</dbReference>
<dbReference type="InterPro" id="IPR031310">
    <property type="entry name" value="Ribosomal_uL5_N"/>
</dbReference>
<dbReference type="AlphaFoldDB" id="A0A1F6BL52"/>
<dbReference type="PANTHER" id="PTHR11994">
    <property type="entry name" value="60S RIBOSOMAL PROTEIN L11-RELATED"/>
    <property type="match status" value="1"/>
</dbReference>
<dbReference type="Pfam" id="PF00281">
    <property type="entry name" value="Ribosomal_L5"/>
    <property type="match status" value="1"/>
</dbReference>
<comment type="similarity">
    <text evidence="1 5">Belongs to the universal ribosomal protein uL5 family.</text>
</comment>
<evidence type="ECO:0000256" key="3">
    <source>
        <dbReference type="ARBA" id="ARBA00023274"/>
    </source>
</evidence>
<keyword evidence="3 5" id="KW-0687">Ribonucleoprotein</keyword>
<dbReference type="GO" id="GO:0003735">
    <property type="term" value="F:structural constituent of ribosome"/>
    <property type="evidence" value="ECO:0007669"/>
    <property type="project" value="InterPro"/>
</dbReference>
<evidence type="ECO:0000259" key="6">
    <source>
        <dbReference type="Pfam" id="PF00281"/>
    </source>
</evidence>
<dbReference type="Gene3D" id="3.30.1440.10">
    <property type="match status" value="1"/>
</dbReference>
<dbReference type="Proteomes" id="UP000176273">
    <property type="component" value="Unassembled WGS sequence"/>
</dbReference>
<dbReference type="GO" id="GO:1990904">
    <property type="term" value="C:ribonucleoprotein complex"/>
    <property type="evidence" value="ECO:0007669"/>
    <property type="project" value="UniProtKB-KW"/>
</dbReference>
<keyword evidence="2 5" id="KW-0689">Ribosomal protein</keyword>
<protein>
    <recommendedName>
        <fullName evidence="4">50S ribosomal protein L5</fullName>
    </recommendedName>
</protein>
<dbReference type="GO" id="GO:0005840">
    <property type="term" value="C:ribosome"/>
    <property type="evidence" value="ECO:0007669"/>
    <property type="project" value="UniProtKB-KW"/>
</dbReference>
<reference evidence="8 9" key="1">
    <citation type="journal article" date="2016" name="Nat. Commun.">
        <title>Thousands of microbial genomes shed light on interconnected biogeochemical processes in an aquifer system.</title>
        <authorList>
            <person name="Anantharaman K."/>
            <person name="Brown C.T."/>
            <person name="Hug L.A."/>
            <person name="Sharon I."/>
            <person name="Castelle C.J."/>
            <person name="Probst A.J."/>
            <person name="Thomas B.C."/>
            <person name="Singh A."/>
            <person name="Wilkins M.J."/>
            <person name="Karaoz U."/>
            <person name="Brodie E.L."/>
            <person name="Williams K.H."/>
            <person name="Hubbard S.S."/>
            <person name="Banfield J.F."/>
        </authorList>
    </citation>
    <scope>NUCLEOTIDE SEQUENCE [LARGE SCALE GENOMIC DNA]</scope>
</reference>
<evidence type="ECO:0000256" key="5">
    <source>
        <dbReference type="RuleBase" id="RU003930"/>
    </source>
</evidence>
<evidence type="ECO:0000313" key="9">
    <source>
        <dbReference type="Proteomes" id="UP000176273"/>
    </source>
</evidence>